<evidence type="ECO:0000313" key="9">
    <source>
        <dbReference type="EMBL" id="VIP03309.1"/>
    </source>
</evidence>
<dbReference type="InterPro" id="IPR019810">
    <property type="entry name" value="Citrate_synthase_AS"/>
</dbReference>
<dbReference type="PROSITE" id="PS00480">
    <property type="entry name" value="CITRATE_SYNTHASE"/>
    <property type="match status" value="1"/>
</dbReference>
<dbReference type="InParanoid" id="A0A6C2YQ55"/>
<proteinExistence type="inferred from homology"/>
<name>A0A6C2YQ55_9BACT</name>
<keyword evidence="10" id="KW-1185">Reference proteome</keyword>
<organism evidence="9">
    <name type="scientific">Tuwongella immobilis</name>
    <dbReference type="NCBI Taxonomy" id="692036"/>
    <lineage>
        <taxon>Bacteria</taxon>
        <taxon>Pseudomonadati</taxon>
        <taxon>Planctomycetota</taxon>
        <taxon>Planctomycetia</taxon>
        <taxon>Gemmatales</taxon>
        <taxon>Gemmataceae</taxon>
        <taxon>Tuwongella</taxon>
    </lineage>
</organism>
<evidence type="ECO:0000256" key="4">
    <source>
        <dbReference type="ARBA" id="ARBA00022679"/>
    </source>
</evidence>
<dbReference type="Gene3D" id="1.10.230.10">
    <property type="entry name" value="Cytochrome P450-Terp, domain 2"/>
    <property type="match status" value="1"/>
</dbReference>
<evidence type="ECO:0000256" key="8">
    <source>
        <dbReference type="RuleBase" id="RU003406"/>
    </source>
</evidence>
<dbReference type="PANTHER" id="PTHR11739">
    <property type="entry name" value="CITRATE SYNTHASE"/>
    <property type="match status" value="1"/>
</dbReference>
<dbReference type="GO" id="GO:0036440">
    <property type="term" value="F:citrate synthase activity"/>
    <property type="evidence" value="ECO:0007669"/>
    <property type="project" value="UniProtKB-EC"/>
</dbReference>
<dbReference type="GO" id="GO:0005975">
    <property type="term" value="P:carbohydrate metabolic process"/>
    <property type="evidence" value="ECO:0007669"/>
    <property type="project" value="TreeGrafter"/>
</dbReference>
<evidence type="ECO:0000256" key="7">
    <source>
        <dbReference type="PIRSR" id="PIRSR001369-1"/>
    </source>
</evidence>
<comment type="catalytic activity">
    <reaction evidence="5">
        <text>oxaloacetate + acetyl-CoA + H2O = citrate + CoA + H(+)</text>
        <dbReference type="Rhea" id="RHEA:16845"/>
        <dbReference type="ChEBI" id="CHEBI:15377"/>
        <dbReference type="ChEBI" id="CHEBI:15378"/>
        <dbReference type="ChEBI" id="CHEBI:16452"/>
        <dbReference type="ChEBI" id="CHEBI:16947"/>
        <dbReference type="ChEBI" id="CHEBI:57287"/>
        <dbReference type="ChEBI" id="CHEBI:57288"/>
        <dbReference type="EC" id="2.3.3.16"/>
    </reaction>
</comment>
<dbReference type="Pfam" id="PF00285">
    <property type="entry name" value="Citrate_synt"/>
    <property type="match status" value="1"/>
</dbReference>
<dbReference type="InterPro" id="IPR024176">
    <property type="entry name" value="Citrate_synthase_bac-typ"/>
</dbReference>
<evidence type="ECO:0000256" key="5">
    <source>
        <dbReference type="ARBA" id="ARBA00049288"/>
    </source>
</evidence>
<reference evidence="9" key="1">
    <citation type="submission" date="2019-04" db="EMBL/GenBank/DDBJ databases">
        <authorList>
            <consortium name="Science for Life Laboratories"/>
        </authorList>
    </citation>
    <scope>NUCLEOTIDE SEQUENCE</scope>
    <source>
        <strain evidence="9">MBLW1</strain>
    </source>
</reference>
<dbReference type="PRINTS" id="PR00143">
    <property type="entry name" value="CITRTSNTHASE"/>
</dbReference>
<comment type="pathway">
    <text evidence="1">Carbohydrate metabolism; tricarboxylic acid cycle; isocitrate from oxaloacetate: step 1/2.</text>
</comment>
<dbReference type="EMBL" id="LR586016">
    <property type="protein sequence ID" value="VIP03309.1"/>
    <property type="molecule type" value="Genomic_DNA"/>
</dbReference>
<keyword evidence="3" id="KW-0816">Tricarboxylic acid cycle</keyword>
<dbReference type="NCBIfam" id="NF010639">
    <property type="entry name" value="PRK14036.1"/>
    <property type="match status" value="1"/>
</dbReference>
<evidence type="ECO:0000256" key="6">
    <source>
        <dbReference type="PIRNR" id="PIRNR001369"/>
    </source>
</evidence>
<dbReference type="EMBL" id="LR593887">
    <property type="protein sequence ID" value="VTS03989.1"/>
    <property type="molecule type" value="Genomic_DNA"/>
</dbReference>
<dbReference type="RefSeq" id="WP_162658391.1">
    <property type="nucleotide sequence ID" value="NZ_LR593887.1"/>
</dbReference>
<dbReference type="InterPro" id="IPR036969">
    <property type="entry name" value="Citrate_synthase_sf"/>
</dbReference>
<sequence>MSEMELRPGLADVPVAESAISFIDGKRARLEYRGIAAETLAKESSFEETTWLLLKGDLPTQKELAEFNHDLRSRRKLKYKLIDLIKSLPENGHPMDALQSSVSALGMFYPSRDVGNYANNWEATLRLTASLPTLVAAFSRIRNGDEAIEPREDLDHAANFYYMMFGKEPSAATRKVLDACLILHAEHNMNASTFTARVTGSTLANPYSVVSAAVGSLSGPLHGGANEEVLGMLDAIGTKANVQSWLENAIATKAKIMGFGHRVYKVKDPRATVLQELAENMFAETGRPAKYEVAIELERVANGLLGPKGIYPNVDFFSGVVYQSLGIPTDLFTPIFAVARVAGWLAHWLEQLKNNRIYRPEQVFVGKTNVDYIPLEKRP</sequence>
<protein>
    <recommendedName>
        <fullName evidence="6">Citrate synthase</fullName>
    </recommendedName>
</protein>
<dbReference type="GO" id="GO:0005829">
    <property type="term" value="C:cytosol"/>
    <property type="evidence" value="ECO:0007669"/>
    <property type="project" value="TreeGrafter"/>
</dbReference>
<dbReference type="InterPro" id="IPR016143">
    <property type="entry name" value="Citrate_synth-like_sm_a-sub"/>
</dbReference>
<gene>
    <name evidence="9" type="ORF">GMBLW1_06510</name>
</gene>
<dbReference type="InterPro" id="IPR011278">
    <property type="entry name" value="2-MeCitrate/Citrate_synth_II"/>
</dbReference>
<dbReference type="Gene3D" id="1.10.580.10">
    <property type="entry name" value="Citrate Synthase, domain 1"/>
    <property type="match status" value="1"/>
</dbReference>
<dbReference type="PIRSF" id="PIRSF001369">
    <property type="entry name" value="Citrate_synth"/>
    <property type="match status" value="1"/>
</dbReference>
<dbReference type="InterPro" id="IPR016142">
    <property type="entry name" value="Citrate_synth-like_lrg_a-sub"/>
</dbReference>
<dbReference type="Proteomes" id="UP000464378">
    <property type="component" value="Chromosome"/>
</dbReference>
<evidence type="ECO:0000256" key="2">
    <source>
        <dbReference type="ARBA" id="ARBA00010566"/>
    </source>
</evidence>
<feature type="active site" evidence="7">
    <location>
        <position position="261"/>
    </location>
</feature>
<evidence type="ECO:0000313" key="10">
    <source>
        <dbReference type="Proteomes" id="UP000464378"/>
    </source>
</evidence>
<dbReference type="FunCoup" id="A0A6C2YQ55">
    <property type="interactions" value="447"/>
</dbReference>
<evidence type="ECO:0000256" key="1">
    <source>
        <dbReference type="ARBA" id="ARBA00004751"/>
    </source>
</evidence>
<keyword evidence="4 6" id="KW-0808">Transferase</keyword>
<dbReference type="NCBIfam" id="TIGR01800">
    <property type="entry name" value="cit_synth_II"/>
    <property type="match status" value="1"/>
</dbReference>
<feature type="active site" evidence="7">
    <location>
        <position position="315"/>
    </location>
</feature>
<dbReference type="UniPathway" id="UPA00223"/>
<dbReference type="InterPro" id="IPR002020">
    <property type="entry name" value="Citrate_synthase"/>
</dbReference>
<dbReference type="GO" id="GO:0006099">
    <property type="term" value="P:tricarboxylic acid cycle"/>
    <property type="evidence" value="ECO:0007669"/>
    <property type="project" value="UniProtKB-UniPathway"/>
</dbReference>
<evidence type="ECO:0000256" key="3">
    <source>
        <dbReference type="ARBA" id="ARBA00022532"/>
    </source>
</evidence>
<comment type="similarity">
    <text evidence="2 6 8">Belongs to the citrate synthase family.</text>
</comment>
<dbReference type="KEGG" id="tim:GMBLW1_06510"/>
<accession>A0A6C2YQ55</accession>
<dbReference type="AlphaFoldDB" id="A0A6C2YQ55"/>
<dbReference type="PANTHER" id="PTHR11739:SF4">
    <property type="entry name" value="CITRATE SYNTHASE, PEROXISOMAL"/>
    <property type="match status" value="1"/>
</dbReference>
<dbReference type="SUPFAM" id="SSF48256">
    <property type="entry name" value="Citrate synthase"/>
    <property type="match status" value="1"/>
</dbReference>